<evidence type="ECO:0000259" key="10">
    <source>
        <dbReference type="Pfam" id="PF23598"/>
    </source>
</evidence>
<evidence type="ECO:0000256" key="4">
    <source>
        <dbReference type="ARBA" id="ARBA00022741"/>
    </source>
</evidence>
<keyword evidence="5" id="KW-0611">Plant defense</keyword>
<dbReference type="GO" id="GO:0042742">
    <property type="term" value="P:defense response to bacterium"/>
    <property type="evidence" value="ECO:0007669"/>
    <property type="project" value="UniProtKB-ARBA"/>
</dbReference>
<dbReference type="Pfam" id="PF00931">
    <property type="entry name" value="NB-ARC"/>
    <property type="match status" value="1"/>
</dbReference>
<dbReference type="FunFam" id="3.40.50.300:FF:001091">
    <property type="entry name" value="Probable disease resistance protein At1g61300"/>
    <property type="match status" value="1"/>
</dbReference>
<keyword evidence="6" id="KW-0175">Coiled coil</keyword>
<dbReference type="Proteomes" id="UP001180020">
    <property type="component" value="Unassembled WGS sequence"/>
</dbReference>
<evidence type="ECO:0000313" key="12">
    <source>
        <dbReference type="Proteomes" id="UP001180020"/>
    </source>
</evidence>
<sequence length="913" mass="103769">MAEAIVGALALKITYVLAANLLSTIILEERKRLTDMEDNLRFIRDELQVIRELVKEADQSDNDGMKEAWVNQVRNLAYDIQGTIDGFTYFMGGRKKKGFAKKTLHLAGNIGPLHTIAVDLEKLKENVKAVGERAKRHNIGTGEGSSSAIGSLGAMDFDLPTGSVVVGMEDDEKELIKWLKEDDKHMKIFVCGMSGLGKTTLVTQIYKTEETTGLFDCWARITVPPEFKTRDVLENIIGQFFPKMRKNVGADANSLGGKLLQGLQQKRYLIILDDVWKVEIWDMIHTVLPQTESNRSRIIFTTRDYKLASKFQPSSMNRVLQLKPLKYDRAWDLFCKRAFLEGVCPEELHGTASAIVRRCDGLPHAIVLLGDHMHAVNRSEWKDNATISFINGNEELKKMSKKLMRSFHGLPYYLKNCFLYCSAFPKDYRIKRKRIIRLWIAEGFVEKPEGSMMTMEKKAEEYLEELTQKSMLLVVRANHWERPKEYRMHDVARELAMWISKKQKFCTEHGDCDAYRLSVTKDNHSFRNGMDKMPDLRSLLVFAIDKSVSSTLVNVGYKLLGVLDLQGASIESIPMSVVNLFNLKYLSLRGTKVRVLPKSLRKLRNLQTLDLRYSNIKELPVGLKLQSLRHLFIIRSVEENGLYEGMQMPSKMWASKDVEMHVQTLRGITANDEVVQEIGNLTQLKSLMILGVRESDGVNLCNSIKKMAFLHHLHVQAADKGEGSLILNSLYPSSGEILSGESPPLIVKLSLKGRLETFPEWFGSLANLKDLYLGSSGLTVDPLLSLQSLPSLLHLSLFKAYQNRILHFNAGGFRSLKQIWLGELSQLNQIIIEEGAMPSLQKLSLVRCKEFKMLPHDFGRLATLKQLYLQEMPGVLLENIREQGDDHQKIKGLNTVVHFVQVDGEWTFESFKK</sequence>
<dbReference type="Gene3D" id="3.80.10.10">
    <property type="entry name" value="Ribonuclease Inhibitor"/>
    <property type="match status" value="2"/>
</dbReference>
<evidence type="ECO:0000259" key="9">
    <source>
        <dbReference type="Pfam" id="PF23559"/>
    </source>
</evidence>
<evidence type="ECO:0000256" key="6">
    <source>
        <dbReference type="SAM" id="Coils"/>
    </source>
</evidence>
<dbReference type="InterPro" id="IPR041118">
    <property type="entry name" value="Rx_N"/>
</dbReference>
<dbReference type="Gene3D" id="1.20.5.4130">
    <property type="match status" value="1"/>
</dbReference>
<dbReference type="Pfam" id="PF18052">
    <property type="entry name" value="Rx_N"/>
    <property type="match status" value="1"/>
</dbReference>
<evidence type="ECO:0000259" key="8">
    <source>
        <dbReference type="Pfam" id="PF18052"/>
    </source>
</evidence>
<reference evidence="11" key="2">
    <citation type="submission" date="2023-06" db="EMBL/GenBank/DDBJ databases">
        <authorList>
            <person name="Ma L."/>
            <person name="Liu K.-W."/>
            <person name="Li Z."/>
            <person name="Hsiao Y.-Y."/>
            <person name="Qi Y."/>
            <person name="Fu T."/>
            <person name="Tang G."/>
            <person name="Zhang D."/>
            <person name="Sun W.-H."/>
            <person name="Liu D.-K."/>
            <person name="Li Y."/>
            <person name="Chen G.-Z."/>
            <person name="Liu X.-D."/>
            <person name="Liao X.-Y."/>
            <person name="Jiang Y.-T."/>
            <person name="Yu X."/>
            <person name="Hao Y."/>
            <person name="Huang J."/>
            <person name="Zhao X.-W."/>
            <person name="Ke S."/>
            <person name="Chen Y.-Y."/>
            <person name="Wu W.-L."/>
            <person name="Hsu J.-L."/>
            <person name="Lin Y.-F."/>
            <person name="Huang M.-D."/>
            <person name="Li C.-Y."/>
            <person name="Huang L."/>
            <person name="Wang Z.-W."/>
            <person name="Zhao X."/>
            <person name="Zhong W.-Y."/>
            <person name="Peng D.-H."/>
            <person name="Ahmad S."/>
            <person name="Lan S."/>
            <person name="Zhang J.-S."/>
            <person name="Tsai W.-C."/>
            <person name="Van De Peer Y."/>
            <person name="Liu Z.-J."/>
        </authorList>
    </citation>
    <scope>NUCLEOTIDE SEQUENCE</scope>
    <source>
        <strain evidence="11">CP</strain>
        <tissue evidence="11">Leaves</tissue>
    </source>
</reference>
<comment type="similarity">
    <text evidence="1">Belongs to the disease resistance NB-LRR family.</text>
</comment>
<comment type="caution">
    <text evidence="11">The sequence shown here is derived from an EMBL/GenBank/DDBJ whole genome shotgun (WGS) entry which is preliminary data.</text>
</comment>
<dbReference type="PROSITE" id="PS51450">
    <property type="entry name" value="LRR"/>
    <property type="match status" value="1"/>
</dbReference>
<dbReference type="Pfam" id="PF23598">
    <property type="entry name" value="LRR_14"/>
    <property type="match status" value="1"/>
</dbReference>
<dbReference type="SUPFAM" id="SSF52540">
    <property type="entry name" value="P-loop containing nucleoside triphosphate hydrolases"/>
    <property type="match status" value="1"/>
</dbReference>
<evidence type="ECO:0000256" key="2">
    <source>
        <dbReference type="ARBA" id="ARBA00022614"/>
    </source>
</evidence>
<dbReference type="SUPFAM" id="SSF52058">
    <property type="entry name" value="L domain-like"/>
    <property type="match status" value="1"/>
</dbReference>
<dbReference type="InterPro" id="IPR036388">
    <property type="entry name" value="WH-like_DNA-bd_sf"/>
</dbReference>
<dbReference type="GO" id="GO:0043531">
    <property type="term" value="F:ADP binding"/>
    <property type="evidence" value="ECO:0007669"/>
    <property type="project" value="InterPro"/>
</dbReference>
<feature type="domain" description="Disease resistance protein winged helix" evidence="9">
    <location>
        <begin position="424"/>
        <end position="496"/>
    </location>
</feature>
<dbReference type="InterPro" id="IPR027417">
    <property type="entry name" value="P-loop_NTPase"/>
</dbReference>
<feature type="domain" description="Disease resistance R13L4/SHOC-2-like LRR" evidence="10">
    <location>
        <begin position="536"/>
        <end position="866"/>
    </location>
</feature>
<gene>
    <name evidence="11" type="primary">RPM1</name>
    <name evidence="11" type="ORF">QJS10_CPB17g00391</name>
</gene>
<dbReference type="Gene3D" id="3.40.50.300">
    <property type="entry name" value="P-loop containing nucleotide triphosphate hydrolases"/>
    <property type="match status" value="1"/>
</dbReference>
<keyword evidence="2" id="KW-0433">Leucine-rich repeat</keyword>
<keyword evidence="3" id="KW-0677">Repeat</keyword>
<dbReference type="InterPro" id="IPR042197">
    <property type="entry name" value="Apaf_helical"/>
</dbReference>
<feature type="domain" description="Disease resistance N-terminal" evidence="8">
    <location>
        <begin position="21"/>
        <end position="102"/>
    </location>
</feature>
<dbReference type="InterPro" id="IPR032675">
    <property type="entry name" value="LRR_dom_sf"/>
</dbReference>
<dbReference type="InterPro" id="IPR044974">
    <property type="entry name" value="Disease_R_plants"/>
</dbReference>
<dbReference type="GO" id="GO:0002758">
    <property type="term" value="P:innate immune response-activating signaling pathway"/>
    <property type="evidence" value="ECO:0007669"/>
    <property type="project" value="UniProtKB-ARBA"/>
</dbReference>
<evidence type="ECO:0000259" key="7">
    <source>
        <dbReference type="Pfam" id="PF00931"/>
    </source>
</evidence>
<dbReference type="GO" id="GO:0009626">
    <property type="term" value="P:plant-type hypersensitive response"/>
    <property type="evidence" value="ECO:0007669"/>
    <property type="project" value="UniProtKB-ARBA"/>
</dbReference>
<keyword evidence="12" id="KW-1185">Reference proteome</keyword>
<feature type="domain" description="NB-ARC" evidence="7">
    <location>
        <begin position="169"/>
        <end position="339"/>
    </location>
</feature>
<evidence type="ECO:0000256" key="1">
    <source>
        <dbReference type="ARBA" id="ARBA00008894"/>
    </source>
</evidence>
<protein>
    <submittedName>
        <fullName evidence="11">Disease resistance protein RPM1</fullName>
    </submittedName>
</protein>
<dbReference type="FunFam" id="1.10.10.10:FF:000322">
    <property type="entry name" value="Probable disease resistance protein At1g63360"/>
    <property type="match status" value="1"/>
</dbReference>
<dbReference type="Gene3D" id="1.10.8.430">
    <property type="entry name" value="Helical domain of apoptotic protease-activating factors"/>
    <property type="match status" value="1"/>
</dbReference>
<dbReference type="AlphaFoldDB" id="A0AAV9CVS2"/>
<evidence type="ECO:0000313" key="11">
    <source>
        <dbReference type="EMBL" id="KAK1292549.1"/>
    </source>
</evidence>
<dbReference type="PRINTS" id="PR00364">
    <property type="entry name" value="DISEASERSIST"/>
</dbReference>
<evidence type="ECO:0000256" key="5">
    <source>
        <dbReference type="ARBA" id="ARBA00022821"/>
    </source>
</evidence>
<feature type="coiled-coil region" evidence="6">
    <location>
        <begin position="26"/>
        <end position="53"/>
    </location>
</feature>
<organism evidence="11 12">
    <name type="scientific">Acorus calamus</name>
    <name type="common">Sweet flag</name>
    <dbReference type="NCBI Taxonomy" id="4465"/>
    <lineage>
        <taxon>Eukaryota</taxon>
        <taxon>Viridiplantae</taxon>
        <taxon>Streptophyta</taxon>
        <taxon>Embryophyta</taxon>
        <taxon>Tracheophyta</taxon>
        <taxon>Spermatophyta</taxon>
        <taxon>Magnoliopsida</taxon>
        <taxon>Liliopsida</taxon>
        <taxon>Acoraceae</taxon>
        <taxon>Acorus</taxon>
    </lineage>
</organism>
<dbReference type="Pfam" id="PF23559">
    <property type="entry name" value="WHD_DRP"/>
    <property type="match status" value="1"/>
</dbReference>
<dbReference type="InterPro" id="IPR001611">
    <property type="entry name" value="Leu-rich_rpt"/>
</dbReference>
<dbReference type="PANTHER" id="PTHR23155">
    <property type="entry name" value="DISEASE RESISTANCE PROTEIN RP"/>
    <property type="match status" value="1"/>
</dbReference>
<reference evidence="11" key="1">
    <citation type="journal article" date="2023" name="Nat. Commun.">
        <title>Diploid and tetraploid genomes of Acorus and the evolution of monocots.</title>
        <authorList>
            <person name="Ma L."/>
            <person name="Liu K.W."/>
            <person name="Li Z."/>
            <person name="Hsiao Y.Y."/>
            <person name="Qi Y."/>
            <person name="Fu T."/>
            <person name="Tang G.D."/>
            <person name="Zhang D."/>
            <person name="Sun W.H."/>
            <person name="Liu D.K."/>
            <person name="Li Y."/>
            <person name="Chen G.Z."/>
            <person name="Liu X.D."/>
            <person name="Liao X.Y."/>
            <person name="Jiang Y.T."/>
            <person name="Yu X."/>
            <person name="Hao Y."/>
            <person name="Huang J."/>
            <person name="Zhao X.W."/>
            <person name="Ke S."/>
            <person name="Chen Y.Y."/>
            <person name="Wu W.L."/>
            <person name="Hsu J.L."/>
            <person name="Lin Y.F."/>
            <person name="Huang M.D."/>
            <person name="Li C.Y."/>
            <person name="Huang L."/>
            <person name="Wang Z.W."/>
            <person name="Zhao X."/>
            <person name="Zhong W.Y."/>
            <person name="Peng D.H."/>
            <person name="Ahmad S."/>
            <person name="Lan S."/>
            <person name="Zhang J.S."/>
            <person name="Tsai W.C."/>
            <person name="Van de Peer Y."/>
            <person name="Liu Z.J."/>
        </authorList>
    </citation>
    <scope>NUCLEOTIDE SEQUENCE</scope>
    <source>
        <strain evidence="11">CP</strain>
    </source>
</reference>
<dbReference type="PANTHER" id="PTHR23155:SF1232">
    <property type="entry name" value="OS09G0270700 PROTEIN"/>
    <property type="match status" value="1"/>
</dbReference>
<dbReference type="InterPro" id="IPR002182">
    <property type="entry name" value="NB-ARC"/>
</dbReference>
<name>A0AAV9CVS2_ACOCL</name>
<proteinExistence type="inferred from homology"/>
<dbReference type="InterPro" id="IPR055414">
    <property type="entry name" value="LRR_R13L4/SHOC2-like"/>
</dbReference>
<evidence type="ECO:0000256" key="3">
    <source>
        <dbReference type="ARBA" id="ARBA00022737"/>
    </source>
</evidence>
<dbReference type="EMBL" id="JAUJYO010000017">
    <property type="protein sequence ID" value="KAK1292549.1"/>
    <property type="molecule type" value="Genomic_DNA"/>
</dbReference>
<dbReference type="Gene3D" id="1.10.10.10">
    <property type="entry name" value="Winged helix-like DNA-binding domain superfamily/Winged helix DNA-binding domain"/>
    <property type="match status" value="1"/>
</dbReference>
<dbReference type="InterPro" id="IPR058922">
    <property type="entry name" value="WHD_DRP"/>
</dbReference>
<keyword evidence="4" id="KW-0547">Nucleotide-binding</keyword>
<accession>A0AAV9CVS2</accession>